<protein>
    <submittedName>
        <fullName evidence="15">Uncharacterized protein</fullName>
    </submittedName>
</protein>
<evidence type="ECO:0000256" key="8">
    <source>
        <dbReference type="ARBA" id="ARBA00023065"/>
    </source>
</evidence>
<sequence length="354" mass="40790">MRFWLLLRDYASWTSMAGVARISSAPSWPVRTFWIVVWMTMFGISAYQIFLIFTKFISFPIMVSTLLQMKHQDFPTVIVCNTNPYKRNLVFKNQESSKISTLMSDFNLIKGSKNKKYHLDNEDTYGFNTVKTLFLKTERAEEALALLANQLSEHDRSNLLYPYEETIEECSFNDVPCDKSSFKMISDPIYGRCFAFNPNNTRPVSRAGMKSGLRLVLKTKNTRDDDNFLPTTQTLGFRVRISGPNEDPAMESFGIPIGTGAQTKIGLKLTEIRRMKRPYGICVNVDERVTKFYPDTKYSLDVCIRTCLQKRIIENCGCAHPRYGYPENQKTCDTDKRKHKPEPLFTMCSSVTFK</sequence>
<dbReference type="EMBL" id="AZBU02000010">
    <property type="protein sequence ID" value="TKR63551.1"/>
    <property type="molecule type" value="Genomic_DNA"/>
</dbReference>
<comment type="similarity">
    <text evidence="2 13">Belongs to the amiloride-sensitive sodium channel (TC 1.A.6) family.</text>
</comment>
<evidence type="ECO:0000256" key="5">
    <source>
        <dbReference type="ARBA" id="ARBA00022692"/>
    </source>
</evidence>
<dbReference type="PANTHER" id="PTHR11690">
    <property type="entry name" value="AMILORIDE-SENSITIVE SODIUM CHANNEL-RELATED"/>
    <property type="match status" value="1"/>
</dbReference>
<dbReference type="Pfam" id="PF00858">
    <property type="entry name" value="ASC"/>
    <property type="match status" value="1"/>
</dbReference>
<evidence type="ECO:0000256" key="1">
    <source>
        <dbReference type="ARBA" id="ARBA00004141"/>
    </source>
</evidence>
<dbReference type="InterPro" id="IPR001873">
    <property type="entry name" value="ENaC"/>
</dbReference>
<keyword evidence="4 13" id="KW-0894">Sodium channel</keyword>
<accession>A0A4U5M445</accession>
<keyword evidence="5 13" id="KW-0812">Transmembrane</keyword>
<dbReference type="GO" id="GO:0005886">
    <property type="term" value="C:plasma membrane"/>
    <property type="evidence" value="ECO:0007669"/>
    <property type="project" value="TreeGrafter"/>
</dbReference>
<evidence type="ECO:0000256" key="7">
    <source>
        <dbReference type="ARBA" id="ARBA00023053"/>
    </source>
</evidence>
<reference evidence="15 16" key="2">
    <citation type="journal article" date="2019" name="G3 (Bethesda)">
        <title>Hybrid Assembly of the Genome of the Entomopathogenic Nematode Steinernema carpocapsae Identifies the X-Chromosome.</title>
        <authorList>
            <person name="Serra L."/>
            <person name="Macchietto M."/>
            <person name="Macias-Munoz A."/>
            <person name="McGill C.J."/>
            <person name="Rodriguez I.M."/>
            <person name="Rodriguez B."/>
            <person name="Murad R."/>
            <person name="Mortazavi A."/>
        </authorList>
    </citation>
    <scope>NUCLEOTIDE SEQUENCE [LARGE SCALE GENOMIC DNA]</scope>
    <source>
        <strain evidence="15 16">ALL</strain>
    </source>
</reference>
<keyword evidence="12 13" id="KW-0407">Ion channel</keyword>
<name>A0A4U5M445_STECR</name>
<dbReference type="GO" id="GO:0015280">
    <property type="term" value="F:ligand-gated sodium channel activity"/>
    <property type="evidence" value="ECO:0007669"/>
    <property type="project" value="TreeGrafter"/>
</dbReference>
<keyword evidence="10" id="KW-0325">Glycoprotein</keyword>
<evidence type="ECO:0000256" key="2">
    <source>
        <dbReference type="ARBA" id="ARBA00007193"/>
    </source>
</evidence>
<keyword evidence="7" id="KW-0915">Sodium</keyword>
<organism evidence="15 16">
    <name type="scientific">Steinernema carpocapsae</name>
    <name type="common">Entomopathogenic nematode</name>
    <dbReference type="NCBI Taxonomy" id="34508"/>
    <lineage>
        <taxon>Eukaryota</taxon>
        <taxon>Metazoa</taxon>
        <taxon>Ecdysozoa</taxon>
        <taxon>Nematoda</taxon>
        <taxon>Chromadorea</taxon>
        <taxon>Rhabditida</taxon>
        <taxon>Tylenchina</taxon>
        <taxon>Panagrolaimomorpha</taxon>
        <taxon>Strongyloidoidea</taxon>
        <taxon>Steinernematidae</taxon>
        <taxon>Steinernema</taxon>
    </lineage>
</organism>
<keyword evidence="9 14" id="KW-0472">Membrane</keyword>
<keyword evidence="11 13" id="KW-0739">Sodium transport</keyword>
<evidence type="ECO:0000313" key="16">
    <source>
        <dbReference type="Proteomes" id="UP000298663"/>
    </source>
</evidence>
<evidence type="ECO:0000256" key="4">
    <source>
        <dbReference type="ARBA" id="ARBA00022461"/>
    </source>
</evidence>
<keyword evidence="8 13" id="KW-0406">Ion transport</keyword>
<evidence type="ECO:0000313" key="15">
    <source>
        <dbReference type="EMBL" id="TKR63551.1"/>
    </source>
</evidence>
<gene>
    <name evidence="15" type="ORF">L596_027366</name>
</gene>
<dbReference type="STRING" id="34508.A0A4U5M445"/>
<reference evidence="15 16" key="1">
    <citation type="journal article" date="2015" name="Genome Biol.">
        <title>Comparative genomics of Steinernema reveals deeply conserved gene regulatory networks.</title>
        <authorList>
            <person name="Dillman A.R."/>
            <person name="Macchietto M."/>
            <person name="Porter C.F."/>
            <person name="Rogers A."/>
            <person name="Williams B."/>
            <person name="Antoshechkin I."/>
            <person name="Lee M.M."/>
            <person name="Goodwin Z."/>
            <person name="Lu X."/>
            <person name="Lewis E.E."/>
            <person name="Goodrich-Blair H."/>
            <person name="Stock S.P."/>
            <person name="Adams B.J."/>
            <person name="Sternberg P.W."/>
            <person name="Mortazavi A."/>
        </authorList>
    </citation>
    <scope>NUCLEOTIDE SEQUENCE [LARGE SCALE GENOMIC DNA]</scope>
    <source>
        <strain evidence="15 16">ALL</strain>
    </source>
</reference>
<evidence type="ECO:0000256" key="14">
    <source>
        <dbReference type="SAM" id="Phobius"/>
    </source>
</evidence>
<keyword evidence="3 13" id="KW-0813">Transport</keyword>
<evidence type="ECO:0000256" key="10">
    <source>
        <dbReference type="ARBA" id="ARBA00023180"/>
    </source>
</evidence>
<feature type="transmembrane region" description="Helical" evidence="14">
    <location>
        <begin position="33"/>
        <end position="53"/>
    </location>
</feature>
<comment type="subcellular location">
    <subcellularLocation>
        <location evidence="1">Membrane</location>
        <topology evidence="1">Multi-pass membrane protein</topology>
    </subcellularLocation>
</comment>
<evidence type="ECO:0000256" key="6">
    <source>
        <dbReference type="ARBA" id="ARBA00022989"/>
    </source>
</evidence>
<evidence type="ECO:0000256" key="3">
    <source>
        <dbReference type="ARBA" id="ARBA00022448"/>
    </source>
</evidence>
<keyword evidence="16" id="KW-1185">Reference proteome</keyword>
<dbReference type="Gene3D" id="2.60.470.10">
    <property type="entry name" value="Acid-sensing ion channels like domains"/>
    <property type="match status" value="1"/>
</dbReference>
<comment type="caution">
    <text evidence="15">The sequence shown here is derived from an EMBL/GenBank/DDBJ whole genome shotgun (WGS) entry which is preliminary data.</text>
</comment>
<evidence type="ECO:0000256" key="13">
    <source>
        <dbReference type="RuleBase" id="RU000679"/>
    </source>
</evidence>
<evidence type="ECO:0000256" key="11">
    <source>
        <dbReference type="ARBA" id="ARBA00023201"/>
    </source>
</evidence>
<keyword evidence="6 14" id="KW-1133">Transmembrane helix</keyword>
<evidence type="ECO:0000256" key="12">
    <source>
        <dbReference type="ARBA" id="ARBA00023303"/>
    </source>
</evidence>
<dbReference type="PANTHER" id="PTHR11690:SF269">
    <property type="entry name" value="DEGENERIN-LIKE PROTEIN ASIC-2"/>
    <property type="match status" value="1"/>
</dbReference>
<evidence type="ECO:0000256" key="9">
    <source>
        <dbReference type="ARBA" id="ARBA00023136"/>
    </source>
</evidence>
<dbReference type="PRINTS" id="PR01078">
    <property type="entry name" value="AMINACHANNEL"/>
</dbReference>
<dbReference type="AlphaFoldDB" id="A0A4U5M445"/>
<dbReference type="Proteomes" id="UP000298663">
    <property type="component" value="Unassembled WGS sequence"/>
</dbReference>
<proteinExistence type="inferred from homology"/>
<dbReference type="OrthoDB" id="5870534at2759"/>